<gene>
    <name evidence="8" type="ORF">ENO47_05890</name>
</gene>
<feature type="transmembrane region" description="Helical" evidence="6">
    <location>
        <begin position="330"/>
        <end position="352"/>
    </location>
</feature>
<proteinExistence type="predicted"/>
<evidence type="ECO:0000313" key="8">
    <source>
        <dbReference type="EMBL" id="HEW46181.1"/>
    </source>
</evidence>
<feature type="transmembrane region" description="Helical" evidence="6">
    <location>
        <begin position="364"/>
        <end position="383"/>
    </location>
</feature>
<keyword evidence="2" id="KW-1003">Cell membrane</keyword>
<dbReference type="NCBIfam" id="TIGR00360">
    <property type="entry name" value="ComEC_N-term"/>
    <property type="match status" value="1"/>
</dbReference>
<evidence type="ECO:0000256" key="5">
    <source>
        <dbReference type="ARBA" id="ARBA00023136"/>
    </source>
</evidence>
<evidence type="ECO:0000256" key="2">
    <source>
        <dbReference type="ARBA" id="ARBA00022475"/>
    </source>
</evidence>
<keyword evidence="4 6" id="KW-1133">Transmembrane helix</keyword>
<feature type="domain" description="ComEC/Rec2-related protein" evidence="7">
    <location>
        <begin position="162"/>
        <end position="411"/>
    </location>
</feature>
<dbReference type="PANTHER" id="PTHR30619:SF7">
    <property type="entry name" value="BETA-LACTAMASE DOMAIN PROTEIN"/>
    <property type="match status" value="1"/>
</dbReference>
<comment type="subcellular location">
    <subcellularLocation>
        <location evidence="1">Cell membrane</location>
        <topology evidence="1">Multi-pass membrane protein</topology>
    </subcellularLocation>
</comment>
<dbReference type="Pfam" id="PF03772">
    <property type="entry name" value="Competence"/>
    <property type="match status" value="1"/>
</dbReference>
<feature type="transmembrane region" description="Helical" evidence="6">
    <location>
        <begin position="181"/>
        <end position="200"/>
    </location>
</feature>
<accession>A0A7C2V7E3</accession>
<evidence type="ECO:0000256" key="1">
    <source>
        <dbReference type="ARBA" id="ARBA00004651"/>
    </source>
</evidence>
<protein>
    <submittedName>
        <fullName evidence="8">ComEC/Rec2 family competence protein</fullName>
    </submittedName>
</protein>
<keyword evidence="5 6" id="KW-0472">Membrane</keyword>
<evidence type="ECO:0000259" key="7">
    <source>
        <dbReference type="Pfam" id="PF03772"/>
    </source>
</evidence>
<feature type="transmembrane region" description="Helical" evidence="6">
    <location>
        <begin position="238"/>
        <end position="265"/>
    </location>
</feature>
<dbReference type="InterPro" id="IPR004477">
    <property type="entry name" value="ComEC_N"/>
</dbReference>
<dbReference type="GO" id="GO:0005886">
    <property type="term" value="C:plasma membrane"/>
    <property type="evidence" value="ECO:0007669"/>
    <property type="project" value="UniProtKB-SubCell"/>
</dbReference>
<evidence type="ECO:0000256" key="4">
    <source>
        <dbReference type="ARBA" id="ARBA00022989"/>
    </source>
</evidence>
<feature type="transmembrane region" description="Helical" evidence="6">
    <location>
        <begin position="395"/>
        <end position="413"/>
    </location>
</feature>
<evidence type="ECO:0000256" key="6">
    <source>
        <dbReference type="SAM" id="Phobius"/>
    </source>
</evidence>
<feature type="transmembrane region" description="Helical" evidence="6">
    <location>
        <begin position="206"/>
        <end position="226"/>
    </location>
</feature>
<feature type="transmembrane region" description="Helical" evidence="6">
    <location>
        <begin position="306"/>
        <end position="324"/>
    </location>
</feature>
<reference evidence="8" key="1">
    <citation type="journal article" date="2020" name="mSystems">
        <title>Genome- and Community-Level Interaction Insights into Carbon Utilization and Element Cycling Functions of Hydrothermarchaeota in Hydrothermal Sediment.</title>
        <authorList>
            <person name="Zhou Z."/>
            <person name="Liu Y."/>
            <person name="Xu W."/>
            <person name="Pan J."/>
            <person name="Luo Z.H."/>
            <person name="Li M."/>
        </authorList>
    </citation>
    <scope>NUCLEOTIDE SEQUENCE [LARGE SCALE GENOMIC DNA]</scope>
    <source>
        <strain evidence="8">SpSt-132</strain>
    </source>
</reference>
<dbReference type="AlphaFoldDB" id="A0A7C2V7E3"/>
<dbReference type="InterPro" id="IPR052159">
    <property type="entry name" value="Competence_DNA_uptake"/>
</dbReference>
<dbReference type="EMBL" id="DSFP01000051">
    <property type="protein sequence ID" value="HEW46181.1"/>
    <property type="molecule type" value="Genomic_DNA"/>
</dbReference>
<organism evidence="8">
    <name type="scientific">Hydrogenobacter sp</name>
    <dbReference type="NCBI Taxonomy" id="2152829"/>
    <lineage>
        <taxon>Bacteria</taxon>
        <taxon>Pseudomonadati</taxon>
        <taxon>Aquificota</taxon>
        <taxon>Aquificia</taxon>
        <taxon>Aquificales</taxon>
        <taxon>Aquificaceae</taxon>
        <taxon>Hydrogenobacter</taxon>
    </lineage>
</organism>
<evidence type="ECO:0000256" key="3">
    <source>
        <dbReference type="ARBA" id="ARBA00022692"/>
    </source>
</evidence>
<keyword evidence="3 6" id="KW-0812">Transmembrane</keyword>
<feature type="transmembrane region" description="Helical" evidence="6">
    <location>
        <begin position="277"/>
        <end position="294"/>
    </location>
</feature>
<dbReference type="PANTHER" id="PTHR30619">
    <property type="entry name" value="DNA INTERNALIZATION/COMPETENCE PROTEIN COMEC/REC2"/>
    <property type="match status" value="1"/>
</dbReference>
<sequence length="426" mass="48996">MWWKSKRGFWELSILSLPKRPEALQLFLFFTLLVFSLWKVEREEAFLYFEDEGLLEVLVEGPVVEEGGRLRLRAKVLSGDFPELYGKKISLSLYGAEDVPSRAFWLYGKVRAEGNKVFVSASWKDIEGPSLRQKSLRERYMGKVEEKIKDPQVRALTLSYLFGESQELLPQDIFYHFRKTGLIHILVISGFHVAMFFFILKYALPYPYGVLLATIGTSLYVIFLTPQDPPALRAWLMFLLWVLVKLSQGVPNSLNILLFSCSLLLLFEPSFVRSYSFWLSFFATLYILLGLRIVRREENSLKWKVLNSFLLSFFAFLGVSPLLWSFTTSSAGSIIFSPLVGFMFLPFTVYGILEIITFFSLPAFPMEVMGKLILFSVKVLSHFDLDVGIPLGLKQAIFLSSFGAMILYVWGIYRKKDRCASNIFKN</sequence>
<name>A0A7C2V7E3_9AQUI</name>
<comment type="caution">
    <text evidence="8">The sequence shown here is derived from an EMBL/GenBank/DDBJ whole genome shotgun (WGS) entry which is preliminary data.</text>
</comment>